<keyword evidence="1" id="KW-1133">Transmembrane helix</keyword>
<keyword evidence="1" id="KW-0812">Transmembrane</keyword>
<reference evidence="2" key="1">
    <citation type="submission" date="2022-06" db="EMBL/GenBank/DDBJ databases">
        <title>Dynamics of rice microbiomes reveals core vertical transmitted seed endophytes.</title>
        <authorList>
            <person name="Liao K."/>
            <person name="Zhang X."/>
        </authorList>
    </citation>
    <scope>NUCLEOTIDE SEQUENCE</scope>
    <source>
        <strain evidence="2">JT1-17</strain>
    </source>
</reference>
<proteinExistence type="predicted"/>
<feature type="transmembrane region" description="Helical" evidence="1">
    <location>
        <begin position="6"/>
        <end position="25"/>
    </location>
</feature>
<keyword evidence="1" id="KW-0472">Membrane</keyword>
<accession>A0AAJ1D209</accession>
<evidence type="ECO:0000313" key="2">
    <source>
        <dbReference type="EMBL" id="MCW0345391.1"/>
    </source>
</evidence>
<organism evidence="2 3">
    <name type="scientific">Pantoea ananas</name>
    <name type="common">Erwinia uredovora</name>
    <dbReference type="NCBI Taxonomy" id="553"/>
    <lineage>
        <taxon>Bacteria</taxon>
        <taxon>Pseudomonadati</taxon>
        <taxon>Pseudomonadota</taxon>
        <taxon>Gammaproteobacteria</taxon>
        <taxon>Enterobacterales</taxon>
        <taxon>Erwiniaceae</taxon>
        <taxon>Pantoea</taxon>
    </lineage>
</organism>
<comment type="caution">
    <text evidence="2">The sequence shown here is derived from an EMBL/GenBank/DDBJ whole genome shotgun (WGS) entry which is preliminary data.</text>
</comment>
<dbReference type="Proteomes" id="UP001208888">
    <property type="component" value="Unassembled WGS sequence"/>
</dbReference>
<evidence type="ECO:0000313" key="3">
    <source>
        <dbReference type="Proteomes" id="UP001208888"/>
    </source>
</evidence>
<protein>
    <submittedName>
        <fullName evidence="2">Uncharacterized protein</fullName>
    </submittedName>
</protein>
<dbReference type="AlphaFoldDB" id="A0AAJ1D209"/>
<evidence type="ECO:0000256" key="1">
    <source>
        <dbReference type="SAM" id="Phobius"/>
    </source>
</evidence>
<dbReference type="RefSeq" id="WP_028724133.1">
    <property type="nucleotide sequence ID" value="NZ_CP060818.1"/>
</dbReference>
<name>A0AAJ1D209_PANAN</name>
<dbReference type="EMBL" id="JANFVX010000014">
    <property type="protein sequence ID" value="MCW0345391.1"/>
    <property type="molecule type" value="Genomic_DNA"/>
</dbReference>
<sequence>MGLKEVAPYIGLFIAVLALFIPSFISGRRADKTLYNQVAFPLLNKLLIEKLAIKNGSYPFQTIKEKDVFRLFSFVSRRKRKSLLWAYQLYCEAHASAIISHWSDDHHSGNVTFVNAFVIENADEVLKKMKPFEDQLCR</sequence>
<gene>
    <name evidence="2" type="ORF">NB703_003484</name>
</gene>